<dbReference type="PANTHER" id="PTHR35601:SF1">
    <property type="entry name" value="TOXIN RELE"/>
    <property type="match status" value="1"/>
</dbReference>
<comment type="similarity">
    <text evidence="1">Belongs to the RelE toxin family.</text>
</comment>
<sequence length="89" mass="10350">MNWTIKFSSVAEKHFIKFDSDIKKRIKTKLSELGSIENPLYHPCVKPLTGELKGFYRCRIGNYRIIFSLLNEEKILAVVNISSRGNIYK</sequence>
<dbReference type="EMBL" id="SHMQ01000053">
    <property type="protein sequence ID" value="RZV36795.1"/>
    <property type="molecule type" value="Genomic_DNA"/>
</dbReference>
<organism evidence="3 4">
    <name type="scientific">Candidatus Acidulodesulfobacterium acidiphilum</name>
    <dbReference type="NCBI Taxonomy" id="2597224"/>
    <lineage>
        <taxon>Bacteria</taxon>
        <taxon>Deltaproteobacteria</taxon>
        <taxon>Candidatus Acidulodesulfobacterales</taxon>
        <taxon>Candidatus Acidulodesulfobacterium</taxon>
    </lineage>
</organism>
<dbReference type="AlphaFoldDB" id="A0A520X6R0"/>
<dbReference type="Proteomes" id="UP000322454">
    <property type="component" value="Unassembled WGS sequence"/>
</dbReference>
<dbReference type="NCBIfam" id="TIGR02385">
    <property type="entry name" value="RelE_StbE"/>
    <property type="match status" value="1"/>
</dbReference>
<evidence type="ECO:0000256" key="1">
    <source>
        <dbReference type="ARBA" id="ARBA00006226"/>
    </source>
</evidence>
<dbReference type="InterPro" id="IPR035093">
    <property type="entry name" value="RelE/ParE_toxin_dom_sf"/>
</dbReference>
<evidence type="ECO:0000313" key="4">
    <source>
        <dbReference type="Proteomes" id="UP000322454"/>
    </source>
</evidence>
<evidence type="ECO:0000256" key="2">
    <source>
        <dbReference type="ARBA" id="ARBA00022649"/>
    </source>
</evidence>
<gene>
    <name evidence="3" type="ORF">EVJ48_09960</name>
</gene>
<dbReference type="SUPFAM" id="SSF143011">
    <property type="entry name" value="RelE-like"/>
    <property type="match status" value="1"/>
</dbReference>
<keyword evidence="2" id="KW-1277">Toxin-antitoxin system</keyword>
<dbReference type="Pfam" id="PF05016">
    <property type="entry name" value="ParE_toxin"/>
    <property type="match status" value="1"/>
</dbReference>
<reference evidence="3 4" key="1">
    <citation type="submission" date="2019-01" db="EMBL/GenBank/DDBJ databases">
        <title>Insights into ecological role of a new deltaproteobacterial order Candidatus Sinidesulfobacterales (Sva0485) by metagenomics and metatranscriptomics.</title>
        <authorList>
            <person name="Tan S."/>
            <person name="Liu J."/>
            <person name="Fang Y."/>
            <person name="Hedlund B."/>
            <person name="Lian Z.-H."/>
            <person name="Huang L.-Y."/>
            <person name="Li J.-T."/>
            <person name="Huang L.-N."/>
            <person name="Li W.-J."/>
            <person name="Jiang H.-C."/>
            <person name="Dong H.-L."/>
            <person name="Shu W.-S."/>
        </authorList>
    </citation>
    <scope>NUCLEOTIDE SEQUENCE [LARGE SCALE GENOMIC DNA]</scope>
    <source>
        <strain evidence="3">AP4</strain>
    </source>
</reference>
<proteinExistence type="inferred from homology"/>
<protein>
    <submittedName>
        <fullName evidence="3">Type II toxin-antitoxin system RelE/ParE family toxin</fullName>
    </submittedName>
</protein>
<dbReference type="PANTHER" id="PTHR35601">
    <property type="entry name" value="TOXIN RELE"/>
    <property type="match status" value="1"/>
</dbReference>
<dbReference type="Gene3D" id="3.30.2310.20">
    <property type="entry name" value="RelE-like"/>
    <property type="match status" value="1"/>
</dbReference>
<dbReference type="InterPro" id="IPR007712">
    <property type="entry name" value="RelE/ParE_toxin"/>
</dbReference>
<evidence type="ECO:0000313" key="3">
    <source>
        <dbReference type="EMBL" id="RZV36795.1"/>
    </source>
</evidence>
<accession>A0A520X6R0</accession>
<name>A0A520X6R0_9DELT</name>
<comment type="caution">
    <text evidence="3">The sequence shown here is derived from an EMBL/GenBank/DDBJ whole genome shotgun (WGS) entry which is preliminary data.</text>
</comment>